<organism evidence="1 2">
    <name type="scientific">Gossypium arboreum</name>
    <name type="common">Tree cotton</name>
    <name type="synonym">Gossypium nanking</name>
    <dbReference type="NCBI Taxonomy" id="29729"/>
    <lineage>
        <taxon>Eukaryota</taxon>
        <taxon>Viridiplantae</taxon>
        <taxon>Streptophyta</taxon>
        <taxon>Embryophyta</taxon>
        <taxon>Tracheophyta</taxon>
        <taxon>Spermatophyta</taxon>
        <taxon>Magnoliopsida</taxon>
        <taxon>eudicotyledons</taxon>
        <taxon>Gunneridae</taxon>
        <taxon>Pentapetalae</taxon>
        <taxon>rosids</taxon>
        <taxon>malvids</taxon>
        <taxon>Malvales</taxon>
        <taxon>Malvaceae</taxon>
        <taxon>Malvoideae</taxon>
        <taxon>Gossypium</taxon>
    </lineage>
</organism>
<keyword evidence="2" id="KW-1185">Reference proteome</keyword>
<reference evidence="1 2" key="1">
    <citation type="submission" date="2023-03" db="EMBL/GenBank/DDBJ databases">
        <title>WGS of Gossypium arboreum.</title>
        <authorList>
            <person name="Yu D."/>
        </authorList>
    </citation>
    <scope>NUCLEOTIDE SEQUENCE [LARGE SCALE GENOMIC DNA]</scope>
    <source>
        <tissue evidence="1">Leaf</tissue>
    </source>
</reference>
<evidence type="ECO:0000313" key="2">
    <source>
        <dbReference type="Proteomes" id="UP001358586"/>
    </source>
</evidence>
<accession>A0ABR0PGJ9</accession>
<dbReference type="Proteomes" id="UP001358586">
    <property type="component" value="Chromosome 7"/>
</dbReference>
<sequence>MEVAQGVELHIDQWKGKEDFEINALLVPFVDYICILDTRQQQCVVPVSQDIRDRTNIFLAIQLAEDVHEGINIDLDTGALSKVLKWVSQGAYKPKLAAKLKVKSISNVSVPKPNCADQWDPNRGKS</sequence>
<protein>
    <submittedName>
        <fullName evidence="1">Uncharacterized protein</fullName>
    </submittedName>
</protein>
<proteinExistence type="predicted"/>
<comment type="caution">
    <text evidence="1">The sequence shown here is derived from an EMBL/GenBank/DDBJ whole genome shotgun (WGS) entry which is preliminary data.</text>
</comment>
<dbReference type="EMBL" id="JARKNE010000007">
    <property type="protein sequence ID" value="KAK5820414.1"/>
    <property type="molecule type" value="Genomic_DNA"/>
</dbReference>
<name>A0ABR0PGJ9_GOSAR</name>
<gene>
    <name evidence="1" type="ORF">PVK06_025461</name>
</gene>
<evidence type="ECO:0000313" key="1">
    <source>
        <dbReference type="EMBL" id="KAK5820414.1"/>
    </source>
</evidence>